<accession>A0A7S4LK57</accession>
<organism evidence="1">
    <name type="scientific">Eutreptiella gymnastica</name>
    <dbReference type="NCBI Taxonomy" id="73025"/>
    <lineage>
        <taxon>Eukaryota</taxon>
        <taxon>Discoba</taxon>
        <taxon>Euglenozoa</taxon>
        <taxon>Euglenida</taxon>
        <taxon>Spirocuta</taxon>
        <taxon>Euglenophyceae</taxon>
        <taxon>Eutreptiales</taxon>
        <taxon>Eutreptiaceae</taxon>
        <taxon>Eutreptiella</taxon>
    </lineage>
</organism>
<dbReference type="InterPro" id="IPR008441">
    <property type="entry name" value="AfumC-like_glycosyl_Trfase"/>
</dbReference>
<gene>
    <name evidence="1" type="ORF">EGYM00163_LOCUS45766</name>
</gene>
<dbReference type="SUPFAM" id="SSF53448">
    <property type="entry name" value="Nucleotide-diphospho-sugar transferases"/>
    <property type="match status" value="1"/>
</dbReference>
<dbReference type="EMBL" id="HBJA01133247">
    <property type="protein sequence ID" value="CAE0834466.1"/>
    <property type="molecule type" value="Transcribed_RNA"/>
</dbReference>
<dbReference type="Pfam" id="PF05704">
    <property type="entry name" value="Caps_synth"/>
    <property type="match status" value="1"/>
</dbReference>
<proteinExistence type="predicted"/>
<evidence type="ECO:0000313" key="1">
    <source>
        <dbReference type="EMBL" id="CAE0834466.1"/>
    </source>
</evidence>
<dbReference type="AlphaFoldDB" id="A0A7S4LK57"/>
<sequence length="440" mass="49867">MDSGAPADGPPKTPLFAFWDNGYHGYRDFLDIPGAAGIRGIGTRLIQSGNVANFLNQTGDTDFEFRLVHLNPAEYDHNHMFELLDRARHPGLYPDEFFDEAALEQELQDLVHQRLTDARTILKKRLQTCSAAAEPPSDDDPDFLAKLGRVRDGLLMRAYLAQKMTKRDLVQKAVWWGDSLPDTIQFAMKEFSKTELFNYAAVPLSDFVRLGLMQVYGGFWVDTTVVVNSDLHGYQQMLQDSGKEVVIYFNPFYKQRTDSSALADITGGETWWISTSGPGVEILRDWFDCAKEYWLQKDPGQEIHLHPLFAKGNGVPVDVNRIPNEFRNYLWIYLCWARVVLAKPENALATVLALDAHAHTGPYAFVRNHFNQATVLEWSTKIFAGEGTKFNEWIDAMKAIKIPGVLANELGKRYGETGGMDSDQNRKNIFSYVWAKQKEA</sequence>
<protein>
    <submittedName>
        <fullName evidence="1">Uncharacterized protein</fullName>
    </submittedName>
</protein>
<dbReference type="InterPro" id="IPR029044">
    <property type="entry name" value="Nucleotide-diphossugar_trans"/>
</dbReference>
<reference evidence="1" key="1">
    <citation type="submission" date="2021-01" db="EMBL/GenBank/DDBJ databases">
        <authorList>
            <person name="Corre E."/>
            <person name="Pelletier E."/>
            <person name="Niang G."/>
            <person name="Scheremetjew M."/>
            <person name="Finn R."/>
            <person name="Kale V."/>
            <person name="Holt S."/>
            <person name="Cochrane G."/>
            <person name="Meng A."/>
            <person name="Brown T."/>
            <person name="Cohen L."/>
        </authorList>
    </citation>
    <scope>NUCLEOTIDE SEQUENCE</scope>
    <source>
        <strain evidence="1">CCMP1594</strain>
    </source>
</reference>
<name>A0A7S4LK57_9EUGL</name>
<dbReference type="GO" id="GO:0016757">
    <property type="term" value="F:glycosyltransferase activity"/>
    <property type="evidence" value="ECO:0007669"/>
    <property type="project" value="InterPro"/>
</dbReference>